<organism evidence="15 16">
    <name type="scientific">Kazachstania africana (strain ATCC 22294 / BCRC 22015 / CBS 2517 / CECT 1963 / NBRC 1671 / NRRL Y-8276)</name>
    <name type="common">Yeast</name>
    <name type="synonym">Kluyveromyces africanus</name>
    <dbReference type="NCBI Taxonomy" id="1071382"/>
    <lineage>
        <taxon>Eukaryota</taxon>
        <taxon>Fungi</taxon>
        <taxon>Dikarya</taxon>
        <taxon>Ascomycota</taxon>
        <taxon>Saccharomycotina</taxon>
        <taxon>Saccharomycetes</taxon>
        <taxon>Saccharomycetales</taxon>
        <taxon>Saccharomycetaceae</taxon>
        <taxon>Kazachstania</taxon>
    </lineage>
</organism>
<keyword evidence="4" id="KW-0158">Chromosome</keyword>
<evidence type="ECO:0000256" key="9">
    <source>
        <dbReference type="ARBA" id="ARBA00023328"/>
    </source>
</evidence>
<dbReference type="Gene3D" id="1.10.20.10">
    <property type="entry name" value="Histone, subunit A"/>
    <property type="match status" value="1"/>
</dbReference>
<dbReference type="eggNOG" id="KOG1745">
    <property type="taxonomic scope" value="Eukaryota"/>
</dbReference>
<dbReference type="GO" id="GO:0061644">
    <property type="term" value="P:protein localization to CENP-A containing chromatin"/>
    <property type="evidence" value="ECO:0007669"/>
    <property type="project" value="EnsemblFungi"/>
</dbReference>
<comment type="subcellular location">
    <subcellularLocation>
        <location evidence="2">Chromosome</location>
        <location evidence="2">Centromere</location>
    </subcellularLocation>
    <subcellularLocation>
        <location evidence="1">Nucleus</location>
    </subcellularLocation>
</comment>
<dbReference type="GO" id="GO:0051382">
    <property type="term" value="P:kinetochore assembly"/>
    <property type="evidence" value="ECO:0007669"/>
    <property type="project" value="EnsemblFungi"/>
</dbReference>
<dbReference type="GO" id="GO:0046982">
    <property type="term" value="F:protein heterodimerization activity"/>
    <property type="evidence" value="ECO:0007669"/>
    <property type="project" value="InterPro"/>
</dbReference>
<dbReference type="InterPro" id="IPR007125">
    <property type="entry name" value="H2A/H2B/H3"/>
</dbReference>
<evidence type="ECO:0000256" key="4">
    <source>
        <dbReference type="ARBA" id="ARBA00022454"/>
    </source>
</evidence>
<feature type="compositionally biased region" description="Basic and acidic residues" evidence="13">
    <location>
        <begin position="75"/>
        <end position="85"/>
    </location>
</feature>
<evidence type="ECO:0000256" key="13">
    <source>
        <dbReference type="SAM" id="MobiDB-lite"/>
    </source>
</evidence>
<dbReference type="CDD" id="cd22911">
    <property type="entry name" value="HFD_H3"/>
    <property type="match status" value="1"/>
</dbReference>
<dbReference type="GO" id="GO:0005777">
    <property type="term" value="C:peroxisome"/>
    <property type="evidence" value="ECO:0007669"/>
    <property type="project" value="EnsemblFungi"/>
</dbReference>
<dbReference type="AlphaFoldDB" id="H2AZZ0"/>
<keyword evidence="16" id="KW-1185">Reference proteome</keyword>
<evidence type="ECO:0000259" key="14">
    <source>
        <dbReference type="Pfam" id="PF00125"/>
    </source>
</evidence>
<dbReference type="GO" id="GO:0043505">
    <property type="term" value="C:CENP-A containing nucleosome"/>
    <property type="evidence" value="ECO:0007669"/>
    <property type="project" value="EnsemblFungi"/>
</dbReference>
<keyword evidence="7" id="KW-0539">Nucleus</keyword>
<dbReference type="GeneID" id="13883576"/>
<reference evidence="15 16" key="1">
    <citation type="journal article" date="2011" name="Proc. Natl. Acad. Sci. U.S.A.">
        <title>Evolutionary erosion of yeast sex chromosomes by mating-type switching accidents.</title>
        <authorList>
            <person name="Gordon J.L."/>
            <person name="Armisen D."/>
            <person name="Proux-Wera E."/>
            <person name="Oheigeartaigh S.S."/>
            <person name="Byrne K.P."/>
            <person name="Wolfe K.H."/>
        </authorList>
    </citation>
    <scope>NUCLEOTIDE SEQUENCE [LARGE SCALE GENOMIC DNA]</scope>
    <source>
        <strain evidence="16">ATCC 22294 / BCRC 22015 / CBS 2517 / CECT 1963 / NBRC 1671 / NRRL Y-8276</strain>
    </source>
</reference>
<evidence type="ECO:0000313" key="15">
    <source>
        <dbReference type="EMBL" id="CCF59940.1"/>
    </source>
</evidence>
<protein>
    <recommendedName>
        <fullName evidence="10">Histone H3-like centromeric protein CSE4</fullName>
    </recommendedName>
    <alternativeName>
        <fullName evidence="12">CENP-A homolog</fullName>
    </alternativeName>
    <alternativeName>
        <fullName evidence="11">CENPA homolog</fullName>
    </alternativeName>
</protein>
<accession>H2AZZ0</accession>
<name>H2AZZ0_KAZAF</name>
<gene>
    <name evidence="15" type="primary">KAFR0I01590</name>
    <name evidence="15" type="ORF">KAFR_0I01590</name>
</gene>
<dbReference type="PANTHER" id="PTHR45810">
    <property type="entry name" value="HISTONE H3.2"/>
    <property type="match status" value="1"/>
</dbReference>
<feature type="region of interest" description="Disordered" evidence="13">
    <location>
        <begin position="75"/>
        <end position="114"/>
    </location>
</feature>
<feature type="compositionally biased region" description="Basic and acidic residues" evidence="13">
    <location>
        <begin position="99"/>
        <end position="114"/>
    </location>
</feature>
<evidence type="ECO:0000256" key="3">
    <source>
        <dbReference type="ARBA" id="ARBA00010343"/>
    </source>
</evidence>
<dbReference type="GO" id="GO:0000070">
    <property type="term" value="P:mitotic sister chromatid segregation"/>
    <property type="evidence" value="ECO:0007669"/>
    <property type="project" value="EnsemblFungi"/>
</dbReference>
<evidence type="ECO:0000256" key="6">
    <source>
        <dbReference type="ARBA" id="ARBA00023125"/>
    </source>
</evidence>
<dbReference type="RefSeq" id="XP_003959075.1">
    <property type="nucleotide sequence ID" value="XM_003959026.1"/>
</dbReference>
<proteinExistence type="inferred from homology"/>
<dbReference type="FunCoup" id="H2AZZ0">
    <property type="interactions" value="405"/>
</dbReference>
<dbReference type="KEGG" id="kaf:KAFR_0I01590"/>
<comment type="similarity">
    <text evidence="3">Belongs to the histone H3 family.</text>
</comment>
<dbReference type="GO" id="GO:0019237">
    <property type="term" value="F:centromeric DNA binding"/>
    <property type="evidence" value="ECO:0007669"/>
    <property type="project" value="EnsemblFungi"/>
</dbReference>
<keyword evidence="9" id="KW-0137">Centromere</keyword>
<dbReference type="Pfam" id="PF00125">
    <property type="entry name" value="Histone"/>
    <property type="match status" value="1"/>
</dbReference>
<evidence type="ECO:0000256" key="7">
    <source>
        <dbReference type="ARBA" id="ARBA00023242"/>
    </source>
</evidence>
<evidence type="ECO:0000256" key="10">
    <source>
        <dbReference type="ARBA" id="ARBA00044180"/>
    </source>
</evidence>
<dbReference type="OrthoDB" id="842664at2759"/>
<dbReference type="InterPro" id="IPR009072">
    <property type="entry name" value="Histone-fold"/>
</dbReference>
<dbReference type="InParanoid" id="H2AZZ0"/>
<evidence type="ECO:0000256" key="2">
    <source>
        <dbReference type="ARBA" id="ARBA00004584"/>
    </source>
</evidence>
<evidence type="ECO:0000256" key="12">
    <source>
        <dbReference type="ARBA" id="ARBA00044336"/>
    </source>
</evidence>
<evidence type="ECO:0000256" key="8">
    <source>
        <dbReference type="ARBA" id="ARBA00023269"/>
    </source>
</evidence>
<keyword evidence="5" id="KW-0832">Ubl conjugation</keyword>
<dbReference type="GO" id="GO:0030527">
    <property type="term" value="F:structural constituent of chromatin"/>
    <property type="evidence" value="ECO:0007669"/>
    <property type="project" value="InterPro"/>
</dbReference>
<keyword evidence="6" id="KW-0238">DNA-binding</keyword>
<dbReference type="GO" id="GO:0030543">
    <property type="term" value="P:2-micrometer plasmid partitioning"/>
    <property type="evidence" value="ECO:0007669"/>
    <property type="project" value="EnsemblFungi"/>
</dbReference>
<dbReference type="HOGENOM" id="CLU_078295_3_0_1"/>
<keyword evidence="8" id="KW-0544">Nucleosome core</keyword>
<dbReference type="GO" id="GO:0005729">
    <property type="term" value="C:2-micrometer circle DNA"/>
    <property type="evidence" value="ECO:0007669"/>
    <property type="project" value="EnsemblFungi"/>
</dbReference>
<evidence type="ECO:0000256" key="1">
    <source>
        <dbReference type="ARBA" id="ARBA00004123"/>
    </source>
</evidence>
<dbReference type="EMBL" id="HE650829">
    <property type="protein sequence ID" value="CCF59940.1"/>
    <property type="molecule type" value="Genomic_DNA"/>
</dbReference>
<dbReference type="SMART" id="SM00428">
    <property type="entry name" value="H3"/>
    <property type="match status" value="1"/>
</dbReference>
<dbReference type="GO" id="GO:0000776">
    <property type="term" value="C:kinetochore"/>
    <property type="evidence" value="ECO:0007669"/>
    <property type="project" value="EnsemblFungi"/>
</dbReference>
<dbReference type="PRINTS" id="PR00622">
    <property type="entry name" value="HISTONEH3"/>
</dbReference>
<evidence type="ECO:0000256" key="11">
    <source>
        <dbReference type="ARBA" id="ARBA00044234"/>
    </source>
</evidence>
<dbReference type="PROSITE" id="PS00959">
    <property type="entry name" value="HISTONE_H3_2"/>
    <property type="match status" value="1"/>
</dbReference>
<dbReference type="GO" id="GO:0005634">
    <property type="term" value="C:nucleus"/>
    <property type="evidence" value="ECO:0007669"/>
    <property type="project" value="UniProtKB-SubCell"/>
</dbReference>
<feature type="domain" description="Core Histone H2A/H2B/H3" evidence="14">
    <location>
        <begin position="121"/>
        <end position="210"/>
    </location>
</feature>
<dbReference type="SUPFAM" id="SSF47113">
    <property type="entry name" value="Histone-fold"/>
    <property type="match status" value="1"/>
</dbReference>
<evidence type="ECO:0000313" key="16">
    <source>
        <dbReference type="Proteomes" id="UP000005220"/>
    </source>
</evidence>
<feature type="compositionally biased region" description="Basic residues" evidence="13">
    <location>
        <begin position="86"/>
        <end position="98"/>
    </location>
</feature>
<evidence type="ECO:0000256" key="5">
    <source>
        <dbReference type="ARBA" id="ARBA00022843"/>
    </source>
</evidence>
<dbReference type="FunFam" id="1.10.20.10:FF:000102">
    <property type="entry name" value="Histone H3-like centromeric protein CSE4"/>
    <property type="match status" value="1"/>
</dbReference>
<dbReference type="Proteomes" id="UP000005220">
    <property type="component" value="Chromosome 9"/>
</dbReference>
<dbReference type="InterPro" id="IPR000164">
    <property type="entry name" value="Histone_H3/CENP-A"/>
</dbReference>
<sequence length="215" mass="25359">MQSQQWEQSNVNRGLLEEQELINERANLLLQRTRERRNLLLQGTGEHGNLLLQGTTDLLPRSEDRRRYEHVDMDIIGDEKGMNNKEKKKKKKKKKRHEKKIESKIRKIQKERSKEKKYTPSSLALYEIRKYQGSTDLLISKIPFARLVKEVSDEFTYRDENLHWQSMAIVALQEASEAYLVGLLEHANLLALHAKRVTLMKKDVQLARRIRGQFI</sequence>
<dbReference type="STRING" id="1071382.H2AZZ0"/>